<dbReference type="RefSeq" id="WP_183557246.1">
    <property type="nucleotide sequence ID" value="NZ_CBCSLB010000001.1"/>
</dbReference>
<evidence type="ECO:0008006" key="4">
    <source>
        <dbReference type="Google" id="ProtNLM"/>
    </source>
</evidence>
<feature type="signal peptide" evidence="1">
    <location>
        <begin position="1"/>
        <end position="18"/>
    </location>
</feature>
<gene>
    <name evidence="2" type="ORF">FHS16_000056</name>
</gene>
<dbReference type="AlphaFoldDB" id="A0A7W5G7I5"/>
<reference evidence="2 3" key="1">
    <citation type="submission" date="2020-08" db="EMBL/GenBank/DDBJ databases">
        <title>Genomic Encyclopedia of Type Strains, Phase III (KMG-III): the genomes of soil and plant-associated and newly described type strains.</title>
        <authorList>
            <person name="Whitman W."/>
        </authorList>
    </citation>
    <scope>NUCLEOTIDE SEQUENCE [LARGE SCALE GENOMIC DNA]</scope>
    <source>
        <strain evidence="2 3">CECT 8234</strain>
    </source>
</reference>
<dbReference type="InterPro" id="IPR012341">
    <property type="entry name" value="6hp_glycosidase-like_sf"/>
</dbReference>
<dbReference type="SUPFAM" id="SSF48208">
    <property type="entry name" value="Six-hairpin glycosidases"/>
    <property type="match status" value="1"/>
</dbReference>
<evidence type="ECO:0000313" key="3">
    <source>
        <dbReference type="Proteomes" id="UP000518605"/>
    </source>
</evidence>
<accession>A0A7W5G7I5</accession>
<comment type="caution">
    <text evidence="2">The sequence shown here is derived from an EMBL/GenBank/DDBJ whole genome shotgun (WGS) entry which is preliminary data.</text>
</comment>
<protein>
    <recommendedName>
        <fullName evidence="4">Glycosyl hydrolase</fullName>
    </recommendedName>
</protein>
<name>A0A7W5G7I5_9BACL</name>
<feature type="chain" id="PRO_5038668730" description="Glycosyl hydrolase" evidence="1">
    <location>
        <begin position="19"/>
        <end position="373"/>
    </location>
</feature>
<sequence length="373" mass="42155">MGKHAIVLVILLSLCVLAACGKTQTDSHSSTSILKKSRYGDDFKQASNREALLSFITKQLSGSEGVYTNYIETGQSADAASGHEVLSESAGLLMRYYARMGQREAFDREWERAKRSFDLKSGFSYRYSPKLNKKYQLNAAVDDLRIIRALHEAVAAFNLPLYGQEASTYGTRFYEHNVKDGYVFDFYDESYQMTNQFITLCYIDLKSLQLLPLSLKEGNKLMENMAAIARNGYLSDQFPFYETRYSYEKNDYASENINTVESLLTILALSEMNMHNPESIRYVKKQVKDGTLYGQYSRSGVAQNQIQSTAIYAIAGMIGAETEDKALYEDSMERMNQFRIIEANSPFLGGFADQASGQAYSFDNLMALLAYAY</sequence>
<dbReference type="InterPro" id="IPR008928">
    <property type="entry name" value="6-hairpin_glycosidase_sf"/>
</dbReference>
<dbReference type="PROSITE" id="PS51257">
    <property type="entry name" value="PROKAR_LIPOPROTEIN"/>
    <property type="match status" value="1"/>
</dbReference>
<evidence type="ECO:0000313" key="2">
    <source>
        <dbReference type="EMBL" id="MBB3150024.1"/>
    </source>
</evidence>
<dbReference type="EMBL" id="JACHXW010000001">
    <property type="protein sequence ID" value="MBB3150024.1"/>
    <property type="molecule type" value="Genomic_DNA"/>
</dbReference>
<keyword evidence="3" id="KW-1185">Reference proteome</keyword>
<dbReference type="Gene3D" id="1.50.10.10">
    <property type="match status" value="1"/>
</dbReference>
<proteinExistence type="predicted"/>
<keyword evidence="1" id="KW-0732">Signal</keyword>
<evidence type="ECO:0000256" key="1">
    <source>
        <dbReference type="SAM" id="SignalP"/>
    </source>
</evidence>
<dbReference type="GO" id="GO:0005975">
    <property type="term" value="P:carbohydrate metabolic process"/>
    <property type="evidence" value="ECO:0007669"/>
    <property type="project" value="InterPro"/>
</dbReference>
<organism evidence="2 3">
    <name type="scientific">Paenibacillus endophyticus</name>
    <dbReference type="NCBI Taxonomy" id="1294268"/>
    <lineage>
        <taxon>Bacteria</taxon>
        <taxon>Bacillati</taxon>
        <taxon>Bacillota</taxon>
        <taxon>Bacilli</taxon>
        <taxon>Bacillales</taxon>
        <taxon>Paenibacillaceae</taxon>
        <taxon>Paenibacillus</taxon>
    </lineage>
</organism>
<dbReference type="Proteomes" id="UP000518605">
    <property type="component" value="Unassembled WGS sequence"/>
</dbReference>